<evidence type="ECO:0000256" key="4">
    <source>
        <dbReference type="ARBA" id="ARBA00022519"/>
    </source>
</evidence>
<dbReference type="RefSeq" id="WP_374833333.1">
    <property type="nucleotide sequence ID" value="NZ_JBHEEZ010000023.1"/>
</dbReference>
<feature type="transmembrane region" description="Helical" evidence="10">
    <location>
        <begin position="48"/>
        <end position="80"/>
    </location>
</feature>
<evidence type="ECO:0000256" key="1">
    <source>
        <dbReference type="ARBA" id="ARBA00004651"/>
    </source>
</evidence>
<keyword evidence="4" id="KW-0997">Cell inner membrane</keyword>
<feature type="transmembrane region" description="Helical" evidence="10">
    <location>
        <begin position="190"/>
        <end position="210"/>
    </location>
</feature>
<feature type="transmembrane region" description="Helical" evidence="10">
    <location>
        <begin position="92"/>
        <end position="112"/>
    </location>
</feature>
<accession>A0ABV9H8T0</accession>
<keyword evidence="6" id="KW-0029">Amino-acid transport</keyword>
<evidence type="ECO:0000256" key="5">
    <source>
        <dbReference type="ARBA" id="ARBA00022692"/>
    </source>
</evidence>
<keyword evidence="2" id="KW-0813">Transport</keyword>
<dbReference type="InterPro" id="IPR052157">
    <property type="entry name" value="BCAA_transport_permease"/>
</dbReference>
<comment type="similarity">
    <text evidence="9">Belongs to the binding-protein-dependent transport system permease family. LivHM subfamily.</text>
</comment>
<dbReference type="EMBL" id="JBHSEL010000118">
    <property type="protein sequence ID" value="MFC4625950.1"/>
    <property type="molecule type" value="Genomic_DNA"/>
</dbReference>
<keyword evidence="7 10" id="KW-1133">Transmembrane helix</keyword>
<gene>
    <name evidence="11" type="ORF">ACFO1V_12150</name>
</gene>
<sequence>MPTLDIFLQQLVNALSLGGTYALLALGLAVVFSIMGLINFAHGELMTAAGYGLCFALIAGLPFGFAIFLGIVVAIVLVLLMERVAFRPVRGASATTLLLTSFAVSAILRVLFQNFVSARPQAVPMPARLSSMIEIGGLHIGLIQFISILVTFLVLIALSIFLRTTVMGRAMRAASEDFAIVRLMGIKANAVVATAFAISGLLAGIAGILWVAQRGSVDPLMGFLPVLKAFIAAIIGGLGSLSGAVAGGFLLGFIEVFLQAYLPESMLGYRDAFAILIVIAVLLMAPQGLLARKVTVKL</sequence>
<protein>
    <submittedName>
        <fullName evidence="11">Branched-chain amino acid ABC transporter permease</fullName>
    </submittedName>
</protein>
<dbReference type="CDD" id="cd06582">
    <property type="entry name" value="TM_PBP1_LivH_like"/>
    <property type="match status" value="1"/>
</dbReference>
<comment type="subcellular location">
    <subcellularLocation>
        <location evidence="1">Cell membrane</location>
        <topology evidence="1">Multi-pass membrane protein</topology>
    </subcellularLocation>
</comment>
<evidence type="ECO:0000256" key="9">
    <source>
        <dbReference type="ARBA" id="ARBA00037998"/>
    </source>
</evidence>
<dbReference type="InterPro" id="IPR001851">
    <property type="entry name" value="ABC_transp_permease"/>
</dbReference>
<comment type="caution">
    <text evidence="11">The sequence shown here is derived from an EMBL/GenBank/DDBJ whole genome shotgun (WGS) entry which is preliminary data.</text>
</comment>
<evidence type="ECO:0000256" key="8">
    <source>
        <dbReference type="ARBA" id="ARBA00023136"/>
    </source>
</evidence>
<name>A0ABV9H8T0_9HYPH</name>
<evidence type="ECO:0000256" key="2">
    <source>
        <dbReference type="ARBA" id="ARBA00022448"/>
    </source>
</evidence>
<evidence type="ECO:0000313" key="11">
    <source>
        <dbReference type="EMBL" id="MFC4625950.1"/>
    </source>
</evidence>
<evidence type="ECO:0000256" key="6">
    <source>
        <dbReference type="ARBA" id="ARBA00022970"/>
    </source>
</evidence>
<keyword evidence="12" id="KW-1185">Reference proteome</keyword>
<evidence type="ECO:0000256" key="7">
    <source>
        <dbReference type="ARBA" id="ARBA00022989"/>
    </source>
</evidence>
<organism evidence="11 12">
    <name type="scientific">Daeguia caeni</name>
    <dbReference type="NCBI Taxonomy" id="439612"/>
    <lineage>
        <taxon>Bacteria</taxon>
        <taxon>Pseudomonadati</taxon>
        <taxon>Pseudomonadota</taxon>
        <taxon>Alphaproteobacteria</taxon>
        <taxon>Hyphomicrobiales</taxon>
        <taxon>Brucellaceae</taxon>
        <taxon>Daeguia</taxon>
    </lineage>
</organism>
<reference evidence="12" key="1">
    <citation type="journal article" date="2019" name="Int. J. Syst. Evol. Microbiol.">
        <title>The Global Catalogue of Microorganisms (GCM) 10K type strain sequencing project: providing services to taxonomists for standard genome sequencing and annotation.</title>
        <authorList>
            <consortium name="The Broad Institute Genomics Platform"/>
            <consortium name="The Broad Institute Genome Sequencing Center for Infectious Disease"/>
            <person name="Wu L."/>
            <person name="Ma J."/>
        </authorList>
    </citation>
    <scope>NUCLEOTIDE SEQUENCE [LARGE SCALE GENOMIC DNA]</scope>
    <source>
        <strain evidence="12">CGMCC 1.15731</strain>
    </source>
</reference>
<proteinExistence type="inferred from homology"/>
<feature type="transmembrane region" description="Helical" evidence="10">
    <location>
        <begin position="21"/>
        <end position="42"/>
    </location>
</feature>
<dbReference type="PANTHER" id="PTHR11795:SF371">
    <property type="entry name" value="HIGH-AFFINITY BRANCHED-CHAIN AMINO ACID TRANSPORT SYSTEM PERMEASE PROTEIN LIVH"/>
    <property type="match status" value="1"/>
</dbReference>
<keyword evidence="5 10" id="KW-0812">Transmembrane</keyword>
<feature type="transmembrane region" description="Helical" evidence="10">
    <location>
        <begin position="230"/>
        <end position="251"/>
    </location>
</feature>
<dbReference type="PANTHER" id="PTHR11795">
    <property type="entry name" value="BRANCHED-CHAIN AMINO ACID TRANSPORT SYSTEM PERMEASE PROTEIN LIVH"/>
    <property type="match status" value="1"/>
</dbReference>
<dbReference type="Pfam" id="PF02653">
    <property type="entry name" value="BPD_transp_2"/>
    <property type="match status" value="1"/>
</dbReference>
<keyword evidence="8 10" id="KW-0472">Membrane</keyword>
<evidence type="ECO:0000313" key="12">
    <source>
        <dbReference type="Proteomes" id="UP001596042"/>
    </source>
</evidence>
<evidence type="ECO:0000256" key="3">
    <source>
        <dbReference type="ARBA" id="ARBA00022475"/>
    </source>
</evidence>
<evidence type="ECO:0000256" key="10">
    <source>
        <dbReference type="SAM" id="Phobius"/>
    </source>
</evidence>
<dbReference type="Proteomes" id="UP001596042">
    <property type="component" value="Unassembled WGS sequence"/>
</dbReference>
<feature type="transmembrane region" description="Helical" evidence="10">
    <location>
        <begin position="272"/>
        <end position="290"/>
    </location>
</feature>
<keyword evidence="3" id="KW-1003">Cell membrane</keyword>
<feature type="transmembrane region" description="Helical" evidence="10">
    <location>
        <begin position="132"/>
        <end position="162"/>
    </location>
</feature>